<proteinExistence type="predicted"/>
<dbReference type="Gene3D" id="3.40.50.12780">
    <property type="entry name" value="N-terminal domain of ligase-like"/>
    <property type="match status" value="1"/>
</dbReference>
<reference evidence="2 3" key="1">
    <citation type="submission" date="2018-12" db="EMBL/GenBank/DDBJ databases">
        <authorList>
            <person name="Sun L."/>
            <person name="Chen Z."/>
        </authorList>
    </citation>
    <scope>NUCLEOTIDE SEQUENCE [LARGE SCALE GENOMIC DNA]</scope>
    <source>
        <strain evidence="2 3">3-5-3</strain>
    </source>
</reference>
<gene>
    <name evidence="2" type="ORF">EJP77_10890</name>
</gene>
<dbReference type="EMBL" id="RZNX01000003">
    <property type="protein sequence ID" value="RUT31993.1"/>
    <property type="molecule type" value="Genomic_DNA"/>
</dbReference>
<evidence type="ECO:0000313" key="3">
    <source>
        <dbReference type="Proteomes" id="UP000272464"/>
    </source>
</evidence>
<dbReference type="InterPro" id="IPR042099">
    <property type="entry name" value="ANL_N_sf"/>
</dbReference>
<sequence>MNKSFPWIQSRSGNPSGPSPFSELNQPLLVTAEDLETYYYGPDFPFPEQWQLHMYQTSGTSSGRRKRIYYSDADEAAYLSIKEEVFRAILQGNSYRSALSDMGTGHAEATALAVFRGLGMEADSISFRLPVEQHLEKLSAMKPEVLYTMPSILDRIIKASGDPSSYGIKQVILVGEIASPGWIQRTAQQLRIPADRITDTYGSIEVGTIAYYSYAHDRYIVTEGLWAEGIDTEELGEDLQPLPEGEQVLVLTSSVREAFPVVRYVTYDVVRDLRPILVDGCLRQSFKSLVRRIGPDLKHGEKISIYDIENVVYAHAGKAGLAVEVAGNTLRLHIDSEELSPALMKQIGHEVEGRIPELGEMIRSGILGEIQVLRGHGPANGNRSSAVKGKRIWYS</sequence>
<comment type="caution">
    <text evidence="2">The sequence shown here is derived from an EMBL/GenBank/DDBJ whole genome shotgun (WGS) entry which is preliminary data.</text>
</comment>
<protein>
    <submittedName>
        <fullName evidence="2">CoF synthetase</fullName>
    </submittedName>
</protein>
<evidence type="ECO:0000313" key="2">
    <source>
        <dbReference type="EMBL" id="RUT31993.1"/>
    </source>
</evidence>
<dbReference type="AlphaFoldDB" id="A0A3S1B8X4"/>
<feature type="compositionally biased region" description="Polar residues" evidence="1">
    <location>
        <begin position="1"/>
        <end position="16"/>
    </location>
</feature>
<name>A0A3S1B8X4_9BACL</name>
<dbReference type="OrthoDB" id="3981340at2"/>
<dbReference type="PANTHER" id="PTHR43845">
    <property type="entry name" value="BLR5969 PROTEIN"/>
    <property type="match status" value="1"/>
</dbReference>
<evidence type="ECO:0000256" key="1">
    <source>
        <dbReference type="SAM" id="MobiDB-lite"/>
    </source>
</evidence>
<dbReference type="SUPFAM" id="SSF56801">
    <property type="entry name" value="Acetyl-CoA synthetase-like"/>
    <property type="match status" value="1"/>
</dbReference>
<organism evidence="2 3">
    <name type="scientific">Paenibacillus zeisoli</name>
    <dbReference type="NCBI Taxonomy" id="2496267"/>
    <lineage>
        <taxon>Bacteria</taxon>
        <taxon>Bacillati</taxon>
        <taxon>Bacillota</taxon>
        <taxon>Bacilli</taxon>
        <taxon>Bacillales</taxon>
        <taxon>Paenibacillaceae</taxon>
        <taxon>Paenibacillus</taxon>
    </lineage>
</organism>
<feature type="region of interest" description="Disordered" evidence="1">
    <location>
        <begin position="1"/>
        <end position="23"/>
    </location>
</feature>
<keyword evidence="3" id="KW-1185">Reference proteome</keyword>
<dbReference type="Proteomes" id="UP000272464">
    <property type="component" value="Unassembled WGS sequence"/>
</dbReference>
<dbReference type="PANTHER" id="PTHR43845:SF1">
    <property type="entry name" value="BLR5969 PROTEIN"/>
    <property type="match status" value="1"/>
</dbReference>
<accession>A0A3S1B8X4</accession>